<feature type="transmembrane region" description="Helical" evidence="1">
    <location>
        <begin position="61"/>
        <end position="83"/>
    </location>
</feature>
<sequence>MLGITEKYNQFKKSTYFAGGKFVIYAACVCLAATFAAGCLGTVIGSPLLTLPLAMLISRPMIWIAIGIVLAVVYKVAVEPLFYSVRGYFSEKEAPGRFCEDLQTLAHQTNRGNYAYWLQQHDIAHIARIKYGYSEDSTGSVVFFCIPGNLESLN</sequence>
<accession>A0A6H2NUS0</accession>
<name>A0A6H2NUS0_WOLPI</name>
<protein>
    <submittedName>
        <fullName evidence="2">Uncharacterized protein</fullName>
    </submittedName>
</protein>
<proteinExistence type="predicted"/>
<evidence type="ECO:0000313" key="2">
    <source>
        <dbReference type="EMBL" id="TVS92104.1"/>
    </source>
</evidence>
<gene>
    <name evidence="2" type="ORF">COM43_001010</name>
</gene>
<comment type="caution">
    <text evidence="2">The sequence shown here is derived from an EMBL/GenBank/DDBJ whole genome shotgun (WGS) entry which is preliminary data.</text>
</comment>
<keyword evidence="1" id="KW-0472">Membrane</keyword>
<dbReference type="AlphaFoldDB" id="A0A6H2NUS0"/>
<dbReference type="Proteomes" id="UP000217566">
    <property type="component" value="Unassembled WGS sequence"/>
</dbReference>
<evidence type="ECO:0000256" key="1">
    <source>
        <dbReference type="SAM" id="Phobius"/>
    </source>
</evidence>
<feature type="transmembrane region" description="Helical" evidence="1">
    <location>
        <begin position="22"/>
        <end position="49"/>
    </location>
</feature>
<feature type="non-terminal residue" evidence="2">
    <location>
        <position position="154"/>
    </location>
</feature>
<keyword evidence="1" id="KW-0812">Transmembrane</keyword>
<organism evidence="2">
    <name type="scientific">Wolbachia pipientis</name>
    <dbReference type="NCBI Taxonomy" id="955"/>
    <lineage>
        <taxon>Bacteria</taxon>
        <taxon>Pseudomonadati</taxon>
        <taxon>Pseudomonadota</taxon>
        <taxon>Alphaproteobacteria</taxon>
        <taxon>Rickettsiales</taxon>
        <taxon>Anaplasmataceae</taxon>
        <taxon>Wolbachieae</taxon>
        <taxon>Wolbachia</taxon>
    </lineage>
</organism>
<keyword evidence="1" id="KW-1133">Transmembrane helix</keyword>
<dbReference type="EMBL" id="NWVK02000038">
    <property type="protein sequence ID" value="TVS92104.1"/>
    <property type="molecule type" value="Genomic_DNA"/>
</dbReference>
<reference evidence="2" key="1">
    <citation type="submission" date="2019-07" db="EMBL/GenBank/DDBJ databases">
        <title>Genome assemblies of Wolbachia strains wAlbA and wAlbB in wild caught Aedes albopictus specimens.</title>
        <authorList>
            <person name="Kulkarni A."/>
            <person name="Yu W."/>
            <person name="Xue R.-D."/>
            <person name="Ma Y."/>
            <person name="Xu J."/>
        </authorList>
    </citation>
    <scope>NUCLEOTIDE SEQUENCE</scope>
    <source>
        <strain evidence="2">FL2016</strain>
    </source>
</reference>